<dbReference type="EMBL" id="KY457233">
    <property type="protein sequence ID" value="ATY70204.1"/>
    <property type="molecule type" value="Genomic_DNA"/>
</dbReference>
<dbReference type="RefSeq" id="YP_009553392.1">
    <property type="nucleotide sequence ID" value="NC_040789.1"/>
</dbReference>
<name>A0A2H4T2P8_9VIRU</name>
<keyword evidence="1" id="KW-0472">Membrane</keyword>
<keyword evidence="1" id="KW-1133">Transmembrane helix</keyword>
<keyword evidence="1" id="KW-0812">Transmembrane</keyword>
<evidence type="ECO:0000256" key="1">
    <source>
        <dbReference type="SAM" id="Phobius"/>
    </source>
</evidence>
<dbReference type="Proteomes" id="UP000289333">
    <property type="component" value="Segment"/>
</dbReference>
<keyword evidence="3" id="KW-1185">Reference proteome</keyword>
<reference evidence="2" key="1">
    <citation type="journal article" date="2021" name="Virus">
        <title>The discovery, distribution and diversity of DNA viruses associated with Drosophila melanogaster in Europe.</title>
        <authorList>
            <person name="Wallace M.A."/>
            <person name="Coffman K.A."/>
            <person name="Gilbert C."/>
            <person name="Ravindran S."/>
            <person name="Albery G.F."/>
            <person name="Abbott J."/>
            <person name="Argyridou E."/>
            <person name="Bellosta P."/>
            <person name="Betancourt A.J."/>
            <person name="Colinet H."/>
            <person name="Eric K."/>
            <person name="Glaser-Schmitt A."/>
            <person name="Grath S."/>
            <person name="Jelic M."/>
            <person name="Kankare M."/>
            <person name="Kozeretska I."/>
            <person name="Loeschcke V."/>
            <person name="Montchamp-Moreau C."/>
            <person name="Ometto L."/>
            <person name="Onder B.S."/>
            <person name="Orengo D.J."/>
            <person name="Parsch J."/>
            <person name="Pascual M."/>
            <person name="Patenkovic A."/>
            <person name="Puerma E."/>
            <person name="Ritchie M.G."/>
            <person name="Rota-Stabelli O."/>
            <person name="Schou M.F."/>
            <person name="Serga S.V."/>
            <person name="Stamenkovic-Radak M."/>
            <person name="Tanaskovic M."/>
            <person name="Veselinovic M.S."/>
            <person name="Vieira J."/>
            <person name="Vieira C.P."/>
            <person name="Kapun M."/>
            <person name="Flatt T."/>
            <person name="Gonzalez J."/>
            <person name="Staubach F."/>
            <person name="Obbard D.J."/>
        </authorList>
    </citation>
    <scope>NUCLEOTIDE SEQUENCE</scope>
    <source>
        <strain evidence="2">DrosEU28 Tomelloso 2015</strain>
    </source>
</reference>
<protein>
    <submittedName>
        <fullName evidence="2">Pif-2</fullName>
    </submittedName>
</protein>
<evidence type="ECO:0000313" key="2">
    <source>
        <dbReference type="EMBL" id="ATY70204.1"/>
    </source>
</evidence>
<organism evidence="2">
    <name type="scientific">Tomelloso virus</name>
    <dbReference type="NCBI Taxonomy" id="2053981"/>
    <lineage>
        <taxon>Viruses</taxon>
        <taxon>Viruses incertae sedis</taxon>
        <taxon>Naldaviricetes</taxon>
        <taxon>Lefavirales</taxon>
        <taxon>Nudiviridae</taxon>
        <taxon>Alphanudivirus</taxon>
        <taxon>Alphanudivirus alterdromelanogasteris</taxon>
    </lineage>
</organism>
<feature type="transmembrane region" description="Helical" evidence="1">
    <location>
        <begin position="7"/>
        <end position="30"/>
    </location>
</feature>
<sequence length="376" mass="41725">MKINVLGTIFIIILCILVVFAMYLFMYYGFDKNLATQNEELAVKLADNKIQSLLNGSGINNIPNLNIISTNASVTTANACGKGPVYIGSTGTDHDCIRTCANSSATVINVADGETYIYESALLQTGASCVIGARPQCNMKTSYAMMTINSVVCRSRFPNIVGGPLGTTLVACNNKQITDPQNYLWDYKNNKKFDPLSTTITDEDEVLNDGTYRFRCKFNGYDIRQNQYVQHPNNRFQPFRNYCASGIYAAHPNVKTVISEDGSSYTCDCGTYSETRVRNIEPSDKSSQCADVYRHNDTGGVNSRQIMVVPYKCFTLYSPLDDVGKYFPCPNDQFTREGSQFSSVSIPYSTDPNKIIEHPMYKDMSAAGNVMVMKVN</sequence>
<accession>A0A2H4T2P8</accession>
<dbReference type="OrthoDB" id="7191at10239"/>
<dbReference type="KEGG" id="vg:41701385"/>
<dbReference type="GeneID" id="41701385"/>
<proteinExistence type="predicted"/>
<evidence type="ECO:0000313" key="3">
    <source>
        <dbReference type="Proteomes" id="UP000289333"/>
    </source>
</evidence>
<dbReference type="Pfam" id="PF04631">
    <property type="entry name" value="PIF2"/>
    <property type="match status" value="1"/>
</dbReference>
<dbReference type="InterPro" id="IPR006725">
    <property type="entry name" value="PIF2"/>
</dbReference>